<dbReference type="InterPro" id="IPR036388">
    <property type="entry name" value="WH-like_DNA-bd_sf"/>
</dbReference>
<dbReference type="InterPro" id="IPR014284">
    <property type="entry name" value="RNA_pol_sigma-70_dom"/>
</dbReference>
<dbReference type="EMBL" id="VOBQ01000027">
    <property type="protein sequence ID" value="TWO66008.1"/>
    <property type="molecule type" value="Genomic_DNA"/>
</dbReference>
<keyword evidence="4" id="KW-0804">Transcription</keyword>
<evidence type="ECO:0000313" key="8">
    <source>
        <dbReference type="Proteomes" id="UP000318199"/>
    </source>
</evidence>
<evidence type="ECO:0000259" key="5">
    <source>
        <dbReference type="Pfam" id="PF04542"/>
    </source>
</evidence>
<dbReference type="InterPro" id="IPR013325">
    <property type="entry name" value="RNA_pol_sigma_r2"/>
</dbReference>
<sequence>MSNAPLRAAPEPPDDAGLVERLRASDGGALETLMRRHNRRLYRVARAMLRNNADAEDALQEAYLSAYRSIHEFRSQASLATWLTRIVVNECTSRLRRQARRDNIVPIVAAAAQLPEEVDAMVDERSHIDAETPDRALLRSEMRELLERKIDALPEDFRTVLVMRSIEELSVEETAASLGVPEATVRTRHFRARSMLRESIAQELDTAERDVFAFDGERCDRIVAELLRRRESPLP</sequence>
<accession>A0A562ZFG7</accession>
<reference evidence="7 8" key="1">
    <citation type="submission" date="2019-07" db="EMBL/GenBank/DDBJ databases">
        <title>Caenimonas sedimenti sp. nov., isolated from activated sludge.</title>
        <authorList>
            <person name="Xu J."/>
        </authorList>
    </citation>
    <scope>NUCLEOTIDE SEQUENCE [LARGE SCALE GENOMIC DNA]</scope>
    <source>
        <strain evidence="7 8">HX-9-20</strain>
    </source>
</reference>
<protein>
    <submittedName>
        <fullName evidence="7">RNA polymerase sigma factor</fullName>
    </submittedName>
</protein>
<name>A0A562ZFG7_9BURK</name>
<evidence type="ECO:0000313" key="7">
    <source>
        <dbReference type="EMBL" id="TWO66008.1"/>
    </source>
</evidence>
<dbReference type="SUPFAM" id="SSF88946">
    <property type="entry name" value="Sigma2 domain of RNA polymerase sigma factors"/>
    <property type="match status" value="1"/>
</dbReference>
<proteinExistence type="inferred from homology"/>
<dbReference type="GO" id="GO:0016987">
    <property type="term" value="F:sigma factor activity"/>
    <property type="evidence" value="ECO:0007669"/>
    <property type="project" value="UniProtKB-KW"/>
</dbReference>
<keyword evidence="2" id="KW-0805">Transcription regulation</keyword>
<evidence type="ECO:0000256" key="2">
    <source>
        <dbReference type="ARBA" id="ARBA00023015"/>
    </source>
</evidence>
<evidence type="ECO:0000256" key="3">
    <source>
        <dbReference type="ARBA" id="ARBA00023082"/>
    </source>
</evidence>
<dbReference type="Proteomes" id="UP000318199">
    <property type="component" value="Unassembled WGS sequence"/>
</dbReference>
<organism evidence="7 8">
    <name type="scientific">Caenimonas sedimenti</name>
    <dbReference type="NCBI Taxonomy" id="2596921"/>
    <lineage>
        <taxon>Bacteria</taxon>
        <taxon>Pseudomonadati</taxon>
        <taxon>Pseudomonadota</taxon>
        <taxon>Betaproteobacteria</taxon>
        <taxon>Burkholderiales</taxon>
        <taxon>Comamonadaceae</taxon>
        <taxon>Caenimonas</taxon>
    </lineage>
</organism>
<dbReference type="SUPFAM" id="SSF88659">
    <property type="entry name" value="Sigma3 and sigma4 domains of RNA polymerase sigma factors"/>
    <property type="match status" value="1"/>
</dbReference>
<gene>
    <name evidence="7" type="ORF">FN976_26885</name>
</gene>
<evidence type="ECO:0000256" key="1">
    <source>
        <dbReference type="ARBA" id="ARBA00010641"/>
    </source>
</evidence>
<dbReference type="Pfam" id="PF04542">
    <property type="entry name" value="Sigma70_r2"/>
    <property type="match status" value="1"/>
</dbReference>
<evidence type="ECO:0000259" key="6">
    <source>
        <dbReference type="Pfam" id="PF08281"/>
    </source>
</evidence>
<dbReference type="Gene3D" id="1.10.10.10">
    <property type="entry name" value="Winged helix-like DNA-binding domain superfamily/Winged helix DNA-binding domain"/>
    <property type="match status" value="1"/>
</dbReference>
<comment type="similarity">
    <text evidence="1">Belongs to the sigma-70 factor family. ECF subfamily.</text>
</comment>
<dbReference type="PANTHER" id="PTHR43133">
    <property type="entry name" value="RNA POLYMERASE ECF-TYPE SIGMA FACTO"/>
    <property type="match status" value="1"/>
</dbReference>
<dbReference type="InterPro" id="IPR013324">
    <property type="entry name" value="RNA_pol_sigma_r3/r4-like"/>
</dbReference>
<dbReference type="GO" id="GO:0006352">
    <property type="term" value="P:DNA-templated transcription initiation"/>
    <property type="evidence" value="ECO:0007669"/>
    <property type="project" value="InterPro"/>
</dbReference>
<dbReference type="InterPro" id="IPR007627">
    <property type="entry name" value="RNA_pol_sigma70_r2"/>
</dbReference>
<comment type="caution">
    <text evidence="7">The sequence shown here is derived from an EMBL/GenBank/DDBJ whole genome shotgun (WGS) entry which is preliminary data.</text>
</comment>
<dbReference type="Pfam" id="PF08281">
    <property type="entry name" value="Sigma70_r4_2"/>
    <property type="match status" value="1"/>
</dbReference>
<dbReference type="NCBIfam" id="TIGR02937">
    <property type="entry name" value="sigma70-ECF"/>
    <property type="match status" value="1"/>
</dbReference>
<evidence type="ECO:0000256" key="4">
    <source>
        <dbReference type="ARBA" id="ARBA00023163"/>
    </source>
</evidence>
<dbReference type="NCBIfam" id="NF008888">
    <property type="entry name" value="PRK11922.1"/>
    <property type="match status" value="1"/>
</dbReference>
<keyword evidence="8" id="KW-1185">Reference proteome</keyword>
<dbReference type="RefSeq" id="WP_145896829.1">
    <property type="nucleotide sequence ID" value="NZ_VOBQ01000027.1"/>
</dbReference>
<dbReference type="AlphaFoldDB" id="A0A562ZFG7"/>
<feature type="domain" description="RNA polymerase sigma factor 70 region 4 type 2" evidence="6">
    <location>
        <begin position="144"/>
        <end position="196"/>
    </location>
</feature>
<keyword evidence="3" id="KW-0731">Sigma factor</keyword>
<feature type="domain" description="RNA polymerase sigma-70 region 2" evidence="5">
    <location>
        <begin position="33"/>
        <end position="101"/>
    </location>
</feature>
<dbReference type="InterPro" id="IPR013249">
    <property type="entry name" value="RNA_pol_sigma70_r4_t2"/>
</dbReference>
<dbReference type="OrthoDB" id="9780326at2"/>
<dbReference type="CDD" id="cd06171">
    <property type="entry name" value="Sigma70_r4"/>
    <property type="match status" value="1"/>
</dbReference>
<dbReference type="GO" id="GO:0003677">
    <property type="term" value="F:DNA binding"/>
    <property type="evidence" value="ECO:0007669"/>
    <property type="project" value="InterPro"/>
</dbReference>
<dbReference type="PANTHER" id="PTHR43133:SF51">
    <property type="entry name" value="RNA POLYMERASE SIGMA FACTOR"/>
    <property type="match status" value="1"/>
</dbReference>
<dbReference type="Gene3D" id="1.10.1740.10">
    <property type="match status" value="1"/>
</dbReference>
<dbReference type="InterPro" id="IPR039425">
    <property type="entry name" value="RNA_pol_sigma-70-like"/>
</dbReference>